<sequence length="104" mass="12161">MFSKRTYLENNVGNIVKVKGRISKVIWQHMTALINSHPHMNYFDLTDSYQIIVYTKDQISCEGQIEITGKVSKLESDYNNPEVKISDKFTEYHIIADSWKCIEE</sequence>
<evidence type="ECO:0008006" key="2">
    <source>
        <dbReference type="Google" id="ProtNLM"/>
    </source>
</evidence>
<dbReference type="EMBL" id="BARU01006744">
    <property type="protein sequence ID" value="GAH36298.1"/>
    <property type="molecule type" value="Genomic_DNA"/>
</dbReference>
<gene>
    <name evidence="1" type="ORF">S03H2_13285</name>
</gene>
<name>X1GTF8_9ZZZZ</name>
<protein>
    <recommendedName>
        <fullName evidence="2">OB domain-containing protein</fullName>
    </recommendedName>
</protein>
<reference evidence="1" key="1">
    <citation type="journal article" date="2014" name="Front. Microbiol.">
        <title>High frequency of phylogenetically diverse reductive dehalogenase-homologous genes in deep subseafloor sedimentary metagenomes.</title>
        <authorList>
            <person name="Kawai M."/>
            <person name="Futagami T."/>
            <person name="Toyoda A."/>
            <person name="Takaki Y."/>
            <person name="Nishi S."/>
            <person name="Hori S."/>
            <person name="Arai W."/>
            <person name="Tsubouchi T."/>
            <person name="Morono Y."/>
            <person name="Uchiyama I."/>
            <person name="Ito T."/>
            <person name="Fujiyama A."/>
            <person name="Inagaki F."/>
            <person name="Takami H."/>
        </authorList>
    </citation>
    <scope>NUCLEOTIDE SEQUENCE</scope>
    <source>
        <strain evidence="1">Expedition CK06-06</strain>
    </source>
</reference>
<evidence type="ECO:0000313" key="1">
    <source>
        <dbReference type="EMBL" id="GAH36298.1"/>
    </source>
</evidence>
<dbReference type="AlphaFoldDB" id="X1GTF8"/>
<organism evidence="1">
    <name type="scientific">marine sediment metagenome</name>
    <dbReference type="NCBI Taxonomy" id="412755"/>
    <lineage>
        <taxon>unclassified sequences</taxon>
        <taxon>metagenomes</taxon>
        <taxon>ecological metagenomes</taxon>
    </lineage>
</organism>
<comment type="caution">
    <text evidence="1">The sequence shown here is derived from an EMBL/GenBank/DDBJ whole genome shotgun (WGS) entry which is preliminary data.</text>
</comment>
<proteinExistence type="predicted"/>
<accession>X1GTF8</accession>